<name>A0ABV1X0C3_9ACTN</name>
<gene>
    <name evidence="2" type="ORF">ABT404_23735</name>
</gene>
<feature type="compositionally biased region" description="Pro residues" evidence="1">
    <location>
        <begin position="1"/>
        <end position="12"/>
    </location>
</feature>
<dbReference type="EMBL" id="JBEPEK010000177">
    <property type="protein sequence ID" value="MER7182459.1"/>
    <property type="molecule type" value="Genomic_DNA"/>
</dbReference>
<feature type="region of interest" description="Disordered" evidence="1">
    <location>
        <begin position="1"/>
        <end position="20"/>
    </location>
</feature>
<dbReference type="RefSeq" id="WP_350783528.1">
    <property type="nucleotide sequence ID" value="NZ_JBEPEK010000177.1"/>
</dbReference>
<dbReference type="Proteomes" id="UP001474181">
    <property type="component" value="Unassembled WGS sequence"/>
</dbReference>
<evidence type="ECO:0000256" key="1">
    <source>
        <dbReference type="SAM" id="MobiDB-lite"/>
    </source>
</evidence>
<organism evidence="2 3">
    <name type="scientific">Streptomyces hyaluromycini</name>
    <dbReference type="NCBI Taxonomy" id="1377993"/>
    <lineage>
        <taxon>Bacteria</taxon>
        <taxon>Bacillati</taxon>
        <taxon>Actinomycetota</taxon>
        <taxon>Actinomycetes</taxon>
        <taxon>Kitasatosporales</taxon>
        <taxon>Streptomycetaceae</taxon>
        <taxon>Streptomyces</taxon>
    </lineage>
</organism>
<evidence type="ECO:0000313" key="3">
    <source>
        <dbReference type="Proteomes" id="UP001474181"/>
    </source>
</evidence>
<protein>
    <submittedName>
        <fullName evidence="2">Uncharacterized protein</fullName>
    </submittedName>
</protein>
<accession>A0ABV1X0C3</accession>
<keyword evidence="3" id="KW-1185">Reference proteome</keyword>
<evidence type="ECO:0000313" key="2">
    <source>
        <dbReference type="EMBL" id="MER7182459.1"/>
    </source>
</evidence>
<proteinExistence type="predicted"/>
<sequence>MTTSKTPPPLAPLPDETTGPVIPEAEADVGRPSRCRAAGLPVSWLPDAG</sequence>
<reference evidence="2 3" key="1">
    <citation type="submission" date="2024-06" db="EMBL/GenBank/DDBJ databases">
        <title>The Natural Products Discovery Center: Release of the First 8490 Sequenced Strains for Exploring Actinobacteria Biosynthetic Diversity.</title>
        <authorList>
            <person name="Kalkreuter E."/>
            <person name="Kautsar S.A."/>
            <person name="Yang D."/>
            <person name="Bader C.D."/>
            <person name="Teijaro C.N."/>
            <person name="Fluegel L."/>
            <person name="Davis C.M."/>
            <person name="Simpson J.R."/>
            <person name="Lauterbach L."/>
            <person name="Steele A.D."/>
            <person name="Gui C."/>
            <person name="Meng S."/>
            <person name="Li G."/>
            <person name="Viehrig K."/>
            <person name="Ye F."/>
            <person name="Su P."/>
            <person name="Kiefer A.F."/>
            <person name="Nichols A."/>
            <person name="Cepeda A.J."/>
            <person name="Yan W."/>
            <person name="Fan B."/>
            <person name="Jiang Y."/>
            <person name="Adhikari A."/>
            <person name="Zheng C.-J."/>
            <person name="Schuster L."/>
            <person name="Cowan T.M."/>
            <person name="Smanski M.J."/>
            <person name="Chevrette M.G."/>
            <person name="De Carvalho L.P.S."/>
            <person name="Shen B."/>
        </authorList>
    </citation>
    <scope>NUCLEOTIDE SEQUENCE [LARGE SCALE GENOMIC DNA]</scope>
    <source>
        <strain evidence="2 3">NPDC000234</strain>
    </source>
</reference>
<comment type="caution">
    <text evidence="2">The sequence shown here is derived from an EMBL/GenBank/DDBJ whole genome shotgun (WGS) entry which is preliminary data.</text>
</comment>